<keyword evidence="2" id="KW-0378">Hydrolase</keyword>
<dbReference type="EMBL" id="JBHUHD010000001">
    <property type="protein sequence ID" value="MFD2142635.1"/>
    <property type="molecule type" value="Genomic_DNA"/>
</dbReference>
<accession>A0ABW4Z269</accession>
<keyword evidence="3" id="KW-1185">Reference proteome</keyword>
<protein>
    <submittedName>
        <fullName evidence="2">Uma2 family endonuclease</fullName>
    </submittedName>
</protein>
<dbReference type="InterPro" id="IPR011335">
    <property type="entry name" value="Restrct_endonuc-II-like"/>
</dbReference>
<dbReference type="GO" id="GO:0004519">
    <property type="term" value="F:endonuclease activity"/>
    <property type="evidence" value="ECO:0007669"/>
    <property type="project" value="UniProtKB-KW"/>
</dbReference>
<proteinExistence type="predicted"/>
<dbReference type="PANTHER" id="PTHR36558">
    <property type="entry name" value="GLR1098 PROTEIN"/>
    <property type="match status" value="1"/>
</dbReference>
<dbReference type="RefSeq" id="WP_213353607.1">
    <property type="nucleotide sequence ID" value="NZ_JAHBGB010000037.1"/>
</dbReference>
<reference evidence="3" key="1">
    <citation type="journal article" date="2019" name="Int. J. Syst. Evol. Microbiol.">
        <title>The Global Catalogue of Microorganisms (GCM) 10K type strain sequencing project: providing services to taxonomists for standard genome sequencing and annotation.</title>
        <authorList>
            <consortium name="The Broad Institute Genomics Platform"/>
            <consortium name="The Broad Institute Genome Sequencing Center for Infectious Disease"/>
            <person name="Wu L."/>
            <person name="Ma J."/>
        </authorList>
    </citation>
    <scope>NUCLEOTIDE SEQUENCE [LARGE SCALE GENOMIC DNA]</scope>
    <source>
        <strain evidence="3">CCM 7435</strain>
    </source>
</reference>
<sequence length="185" mass="20377">MNIRTDIPLTKDAFLRWNETQEGRYEFVEGKIMMMTGASWGHVEIAGNLQTLLRSGLDRSRFAVGQSDFAVETARGLRYPDVFVQATGVDRHAYVSTAPILLAEILSPSSLETDLRQKVEEYTALPSLSAYVVLAQDEPRLWLWQRGEDGAFPHAPEMIEGADATLPLPALGVSLPLAAIYEGVG</sequence>
<gene>
    <name evidence="2" type="ORF">ACFSNC_19690</name>
</gene>
<comment type="caution">
    <text evidence="2">The sequence shown here is derived from an EMBL/GenBank/DDBJ whole genome shotgun (WGS) entry which is preliminary data.</text>
</comment>
<dbReference type="SUPFAM" id="SSF52980">
    <property type="entry name" value="Restriction endonuclease-like"/>
    <property type="match status" value="1"/>
</dbReference>
<evidence type="ECO:0000313" key="3">
    <source>
        <dbReference type="Proteomes" id="UP001597299"/>
    </source>
</evidence>
<dbReference type="PANTHER" id="PTHR36558:SF1">
    <property type="entry name" value="RESTRICTION ENDONUCLEASE DOMAIN-CONTAINING PROTEIN-RELATED"/>
    <property type="match status" value="1"/>
</dbReference>
<keyword evidence="2" id="KW-0255">Endonuclease</keyword>
<dbReference type="InterPro" id="IPR008538">
    <property type="entry name" value="Uma2"/>
</dbReference>
<evidence type="ECO:0000313" key="2">
    <source>
        <dbReference type="EMBL" id="MFD2142635.1"/>
    </source>
</evidence>
<dbReference type="Pfam" id="PF05685">
    <property type="entry name" value="Uma2"/>
    <property type="match status" value="1"/>
</dbReference>
<dbReference type="Gene3D" id="3.90.1570.10">
    <property type="entry name" value="tt1808, chain A"/>
    <property type="match status" value="1"/>
</dbReference>
<keyword evidence="2" id="KW-0540">Nuclease</keyword>
<name>A0ABW4Z269_9HYPH</name>
<organism evidence="2 3">
    <name type="scientific">Ancylobacter oerskovii</name>
    <dbReference type="NCBI Taxonomy" id="459519"/>
    <lineage>
        <taxon>Bacteria</taxon>
        <taxon>Pseudomonadati</taxon>
        <taxon>Pseudomonadota</taxon>
        <taxon>Alphaproteobacteria</taxon>
        <taxon>Hyphomicrobiales</taxon>
        <taxon>Xanthobacteraceae</taxon>
        <taxon>Ancylobacter</taxon>
    </lineage>
</organism>
<dbReference type="Proteomes" id="UP001597299">
    <property type="component" value="Unassembled WGS sequence"/>
</dbReference>
<feature type="domain" description="Putative restriction endonuclease" evidence="1">
    <location>
        <begin position="13"/>
        <end position="177"/>
    </location>
</feature>
<dbReference type="CDD" id="cd06260">
    <property type="entry name" value="DUF820-like"/>
    <property type="match status" value="1"/>
</dbReference>
<evidence type="ECO:0000259" key="1">
    <source>
        <dbReference type="Pfam" id="PF05685"/>
    </source>
</evidence>
<dbReference type="InterPro" id="IPR012296">
    <property type="entry name" value="Nuclease_put_TT1808"/>
</dbReference>